<comment type="caution">
    <text evidence="2">The sequence shown here is derived from an EMBL/GenBank/DDBJ whole genome shotgun (WGS) entry which is preliminary data.</text>
</comment>
<dbReference type="EMBL" id="JAWRVE010000176">
    <property type="protein sequence ID" value="KAL1851110.1"/>
    <property type="molecule type" value="Genomic_DNA"/>
</dbReference>
<accession>A0ABR3W233</accession>
<dbReference type="Proteomes" id="UP001583177">
    <property type="component" value="Unassembled WGS sequence"/>
</dbReference>
<evidence type="ECO:0008006" key="4">
    <source>
        <dbReference type="Google" id="ProtNLM"/>
    </source>
</evidence>
<gene>
    <name evidence="2" type="ORF">Daus18300_012657</name>
</gene>
<reference evidence="2 3" key="1">
    <citation type="journal article" date="2024" name="IMA Fungus">
        <title>IMA Genome - F19 : A genome assembly and annotation guide to empower mycologists, including annotated draft genome sequences of Ceratocystis pirilliformis, Diaporthe australafricana, Fusarium ophioides, Paecilomyces lecythidis, and Sporothrix stenoceras.</title>
        <authorList>
            <person name="Aylward J."/>
            <person name="Wilson A.M."/>
            <person name="Visagie C.M."/>
            <person name="Spraker J."/>
            <person name="Barnes I."/>
            <person name="Buitendag C."/>
            <person name="Ceriani C."/>
            <person name="Del Mar Angel L."/>
            <person name="du Plessis D."/>
            <person name="Fuchs T."/>
            <person name="Gasser K."/>
            <person name="Kramer D."/>
            <person name="Li W."/>
            <person name="Munsamy K."/>
            <person name="Piso A."/>
            <person name="Price J.L."/>
            <person name="Sonnekus B."/>
            <person name="Thomas C."/>
            <person name="van der Nest A."/>
            <person name="van Dijk A."/>
            <person name="van Heerden A."/>
            <person name="van Vuuren N."/>
            <person name="Yilmaz N."/>
            <person name="Duong T.A."/>
            <person name="van der Merwe N.A."/>
            <person name="Wingfield M.J."/>
            <person name="Wingfield B.D."/>
        </authorList>
    </citation>
    <scope>NUCLEOTIDE SEQUENCE [LARGE SCALE GENOMIC DNA]</scope>
    <source>
        <strain evidence="2 3">CMW 18300</strain>
    </source>
</reference>
<organism evidence="2 3">
    <name type="scientific">Diaporthe australafricana</name>
    <dbReference type="NCBI Taxonomy" id="127596"/>
    <lineage>
        <taxon>Eukaryota</taxon>
        <taxon>Fungi</taxon>
        <taxon>Dikarya</taxon>
        <taxon>Ascomycota</taxon>
        <taxon>Pezizomycotina</taxon>
        <taxon>Sordariomycetes</taxon>
        <taxon>Sordariomycetidae</taxon>
        <taxon>Diaporthales</taxon>
        <taxon>Diaporthaceae</taxon>
        <taxon>Diaporthe</taxon>
    </lineage>
</organism>
<proteinExistence type="predicted"/>
<feature type="signal peptide" evidence="1">
    <location>
        <begin position="1"/>
        <end position="18"/>
    </location>
</feature>
<keyword evidence="3" id="KW-1185">Reference proteome</keyword>
<evidence type="ECO:0000313" key="2">
    <source>
        <dbReference type="EMBL" id="KAL1851110.1"/>
    </source>
</evidence>
<keyword evidence="1" id="KW-0732">Signal</keyword>
<protein>
    <recommendedName>
        <fullName evidence="4">Small secreted protein</fullName>
    </recommendedName>
</protein>
<evidence type="ECO:0000256" key="1">
    <source>
        <dbReference type="SAM" id="SignalP"/>
    </source>
</evidence>
<sequence>MQFTTFLLSALLSAGSLAAPLEPRAEAVSMMAQATTWTITGLKRVVDAADTTATWTFGINNGATTVACTEVVKGSPASQTNGGPATCGQYTVTSGWSGQFGPGNGFTTFAVVDYAAGLIVYPAYTDKQVQAGTVVTPDQSYTPSKLG</sequence>
<evidence type="ECO:0000313" key="3">
    <source>
        <dbReference type="Proteomes" id="UP001583177"/>
    </source>
</evidence>
<name>A0ABR3W233_9PEZI</name>
<feature type="chain" id="PRO_5045202013" description="Small secreted protein" evidence="1">
    <location>
        <begin position="19"/>
        <end position="147"/>
    </location>
</feature>